<feature type="chain" id="PRO_5029021138" evidence="1">
    <location>
        <begin position="25"/>
        <end position="173"/>
    </location>
</feature>
<dbReference type="AlphaFoldDB" id="A0A7C9BKU5"/>
<keyword evidence="3" id="KW-1185">Reference proteome</keyword>
<name>A0A7C9BKU5_9BACT</name>
<protein>
    <submittedName>
        <fullName evidence="2">Gluconate 2-dehydrogenase subunit 3 family protein</fullName>
    </submittedName>
</protein>
<dbReference type="Pfam" id="PF13618">
    <property type="entry name" value="Gluconate_2-dh3"/>
    <property type="match status" value="1"/>
</dbReference>
<gene>
    <name evidence="2" type="ORF">GBK04_22380</name>
</gene>
<sequence>MQRRTALKNVATTLAGLAALPAWANGWNQQQLSKTHFLTPAEDTLLAEVVETIIPATDTPGAKELGVHRFVQKMLDDCYDQKAQESFKAGLAALDGFSQQIFKKPFAEGTAPQRIYILEGTELSDDPAKKAFFGMVKNLTIQGYMNSEYVMTNLTHYEMIPGRFHGCVPVEKA</sequence>
<dbReference type="EMBL" id="WHLY01000002">
    <property type="protein sequence ID" value="MPR36017.1"/>
    <property type="molecule type" value="Genomic_DNA"/>
</dbReference>
<evidence type="ECO:0000313" key="2">
    <source>
        <dbReference type="EMBL" id="MPR36017.1"/>
    </source>
</evidence>
<organism evidence="2 3">
    <name type="scientific">Salmonirosea aquatica</name>
    <dbReference type="NCBI Taxonomy" id="2654236"/>
    <lineage>
        <taxon>Bacteria</taxon>
        <taxon>Pseudomonadati</taxon>
        <taxon>Bacteroidota</taxon>
        <taxon>Cytophagia</taxon>
        <taxon>Cytophagales</taxon>
        <taxon>Spirosomataceae</taxon>
        <taxon>Salmonirosea</taxon>
    </lineage>
</organism>
<reference evidence="2 3" key="1">
    <citation type="submission" date="2019-10" db="EMBL/GenBank/DDBJ databases">
        <title>Draft Genome Sequence of Cytophagaceae sp. SJW1-29.</title>
        <authorList>
            <person name="Choi A."/>
        </authorList>
    </citation>
    <scope>NUCLEOTIDE SEQUENCE [LARGE SCALE GENOMIC DNA]</scope>
    <source>
        <strain evidence="2 3">SJW1-29</strain>
    </source>
</reference>
<evidence type="ECO:0000313" key="3">
    <source>
        <dbReference type="Proteomes" id="UP000479293"/>
    </source>
</evidence>
<dbReference type="Proteomes" id="UP000479293">
    <property type="component" value="Unassembled WGS sequence"/>
</dbReference>
<evidence type="ECO:0000256" key="1">
    <source>
        <dbReference type="SAM" id="SignalP"/>
    </source>
</evidence>
<comment type="caution">
    <text evidence="2">The sequence shown here is derived from an EMBL/GenBank/DDBJ whole genome shotgun (WGS) entry which is preliminary data.</text>
</comment>
<dbReference type="InterPro" id="IPR027056">
    <property type="entry name" value="Gluconate_2DH_su3"/>
</dbReference>
<dbReference type="RefSeq" id="WP_152763552.1">
    <property type="nucleotide sequence ID" value="NZ_WHLY01000002.1"/>
</dbReference>
<keyword evidence="1" id="KW-0732">Signal</keyword>
<proteinExistence type="predicted"/>
<accession>A0A7C9BKU5</accession>
<feature type="signal peptide" evidence="1">
    <location>
        <begin position="1"/>
        <end position="24"/>
    </location>
</feature>